<feature type="active site" evidence="6 7">
    <location>
        <position position="298"/>
    </location>
</feature>
<comment type="caution">
    <text evidence="11">The sequence shown here is derived from an EMBL/GenBank/DDBJ whole genome shotgun (WGS) entry which is preliminary data.</text>
</comment>
<evidence type="ECO:0000256" key="1">
    <source>
        <dbReference type="ARBA" id="ARBA00022490"/>
    </source>
</evidence>
<dbReference type="AlphaFoldDB" id="A0A316I123"/>
<evidence type="ECO:0000256" key="4">
    <source>
        <dbReference type="ARBA" id="ARBA00022801"/>
    </source>
</evidence>
<dbReference type="SUPFAM" id="SSF52738">
    <property type="entry name" value="Methylesterase CheB, C-terminal domain"/>
    <property type="match status" value="1"/>
</dbReference>
<dbReference type="SMART" id="SM00448">
    <property type="entry name" value="REC"/>
    <property type="match status" value="1"/>
</dbReference>
<dbReference type="GO" id="GO:0006935">
    <property type="term" value="P:chemotaxis"/>
    <property type="evidence" value="ECO:0007669"/>
    <property type="project" value="UniProtKB-UniRule"/>
</dbReference>
<evidence type="ECO:0000256" key="6">
    <source>
        <dbReference type="HAMAP-Rule" id="MF_00099"/>
    </source>
</evidence>
<gene>
    <name evidence="6" type="primary">cheB</name>
    <name evidence="11" type="ORF">C7456_12511</name>
</gene>
<dbReference type="GO" id="GO:0008984">
    <property type="term" value="F:protein-glutamate methylesterase activity"/>
    <property type="evidence" value="ECO:0007669"/>
    <property type="project" value="UniProtKB-UniRule"/>
</dbReference>
<evidence type="ECO:0000256" key="3">
    <source>
        <dbReference type="ARBA" id="ARBA00022553"/>
    </source>
</evidence>
<dbReference type="PANTHER" id="PTHR42872:SF6">
    <property type="entry name" value="PROTEIN-GLUTAMATE METHYLESTERASE_PROTEIN-GLUTAMINE GLUTAMINASE"/>
    <property type="match status" value="1"/>
</dbReference>
<dbReference type="Gene3D" id="3.40.50.180">
    <property type="entry name" value="Methylesterase CheB, C-terminal domain"/>
    <property type="match status" value="1"/>
</dbReference>
<dbReference type="FunFam" id="3.40.50.2300:FF:000060">
    <property type="entry name" value="Protein-glutamate methylesterase/protein-glutamine glutaminase"/>
    <property type="match status" value="1"/>
</dbReference>
<evidence type="ECO:0000256" key="8">
    <source>
        <dbReference type="PROSITE-ProRule" id="PRU00169"/>
    </source>
</evidence>
<proteinExistence type="inferred from homology"/>
<evidence type="ECO:0000256" key="2">
    <source>
        <dbReference type="ARBA" id="ARBA00022500"/>
    </source>
</evidence>
<dbReference type="OrthoDB" id="9793421at2"/>
<organism evidence="11 12">
    <name type="scientific">Fulvimonas soli</name>
    <dbReference type="NCBI Taxonomy" id="155197"/>
    <lineage>
        <taxon>Bacteria</taxon>
        <taxon>Pseudomonadati</taxon>
        <taxon>Pseudomonadota</taxon>
        <taxon>Gammaproteobacteria</taxon>
        <taxon>Lysobacterales</taxon>
        <taxon>Rhodanobacteraceae</taxon>
        <taxon>Fulvimonas</taxon>
    </lineage>
</organism>
<evidence type="ECO:0000259" key="10">
    <source>
        <dbReference type="PROSITE" id="PS50122"/>
    </source>
</evidence>
<dbReference type="Pfam" id="PF01339">
    <property type="entry name" value="CheB_methylest"/>
    <property type="match status" value="1"/>
</dbReference>
<dbReference type="CDD" id="cd17541">
    <property type="entry name" value="REC_CheB-like"/>
    <property type="match status" value="1"/>
</dbReference>
<evidence type="ECO:0000256" key="5">
    <source>
        <dbReference type="ARBA" id="ARBA00048267"/>
    </source>
</evidence>
<dbReference type="Proteomes" id="UP000245812">
    <property type="component" value="Unassembled WGS sequence"/>
</dbReference>
<evidence type="ECO:0000259" key="9">
    <source>
        <dbReference type="PROSITE" id="PS50110"/>
    </source>
</evidence>
<dbReference type="PIRSF" id="PIRSF000876">
    <property type="entry name" value="RR_chemtxs_CheB"/>
    <property type="match status" value="1"/>
</dbReference>
<dbReference type="RefSeq" id="WP_109724906.1">
    <property type="nucleotide sequence ID" value="NZ_MSZV01000055.1"/>
</dbReference>
<dbReference type="PANTHER" id="PTHR42872">
    <property type="entry name" value="PROTEIN-GLUTAMATE METHYLESTERASE/PROTEIN-GLUTAMINE GLUTAMINASE"/>
    <property type="match status" value="1"/>
</dbReference>
<keyword evidence="2 6" id="KW-0145">Chemotaxis</keyword>
<dbReference type="GO" id="GO:0000156">
    <property type="term" value="F:phosphorelay response regulator activity"/>
    <property type="evidence" value="ECO:0007669"/>
    <property type="project" value="InterPro"/>
</dbReference>
<dbReference type="InterPro" id="IPR008248">
    <property type="entry name" value="CheB-like"/>
</dbReference>
<dbReference type="EMBL" id="QGHC01000025">
    <property type="protein sequence ID" value="PWK81087.1"/>
    <property type="molecule type" value="Genomic_DNA"/>
</dbReference>
<comment type="domain">
    <text evidence="6">Contains a C-terminal catalytic domain, and an N-terminal region which modulates catalytic activity.</text>
</comment>
<keyword evidence="3 6" id="KW-0597">Phosphoprotein</keyword>
<comment type="function">
    <text evidence="6">Involved in chemotaxis. Part of a chemotaxis signal transduction system that modulates chemotaxis in response to various stimuli. Catalyzes the demethylation of specific methylglutamate residues introduced into the chemoreceptors (methyl-accepting chemotaxis proteins or MCP) by CheR. Also mediates the irreversible deamidation of specific glutamine residues to glutamic acid.</text>
</comment>
<evidence type="ECO:0000313" key="12">
    <source>
        <dbReference type="Proteomes" id="UP000245812"/>
    </source>
</evidence>
<keyword evidence="1 6" id="KW-0963">Cytoplasm</keyword>
<feature type="domain" description="Response regulatory" evidence="9">
    <location>
        <begin position="5"/>
        <end position="122"/>
    </location>
</feature>
<feature type="domain" description="CheB-type methylesterase" evidence="10">
    <location>
        <begin position="164"/>
        <end position="356"/>
    </location>
</feature>
<dbReference type="InterPro" id="IPR001789">
    <property type="entry name" value="Sig_transdc_resp-reg_receiver"/>
</dbReference>
<sequence length="369" mass="39061">MEKVRVLVVDDSALVRKLLSTMLVCDPAIEVVGTAPDPLIAREKIKQLNPDVLTLDVEMPRMDGLTFLENLMRLRPMPVVMVSSLTEQGAEVTLRALELGAVDFFTKPSSDLASSFAAGAEEICAKVKAAARTRPRQRTVVRRLEVAPRLSADAVLPLSQGAGTRGGSPIIAIGASTGGTEAIRVVLESMPPDAPPIVITQHIPAAFSGPFAKRMDACSAMRVCEARDGQPIQPGHAYIAPGSQHLLVMWDGARHVCRLHDGPPVNRHKPSVDVLFRSMAASVGKATVAALLTGMGDDGARGLLELSQAGAPTLVQDEDSSVVWGMPGAAWKLGAAREMLPLDQIAARLLKLARLPIDSAQRAAAPVNG</sequence>
<comment type="PTM">
    <text evidence="6">Phosphorylated by CheA. Phosphorylation of the N-terminal regulatory domain activates the methylesterase activity.</text>
</comment>
<comment type="catalytic activity">
    <reaction evidence="6">
        <text>L-glutaminyl-[protein] + H2O = L-glutamyl-[protein] + NH4(+)</text>
        <dbReference type="Rhea" id="RHEA:16441"/>
        <dbReference type="Rhea" id="RHEA-COMP:10207"/>
        <dbReference type="Rhea" id="RHEA-COMP:10208"/>
        <dbReference type="ChEBI" id="CHEBI:15377"/>
        <dbReference type="ChEBI" id="CHEBI:28938"/>
        <dbReference type="ChEBI" id="CHEBI:29973"/>
        <dbReference type="ChEBI" id="CHEBI:30011"/>
        <dbReference type="EC" id="3.5.1.44"/>
    </reaction>
</comment>
<dbReference type="InterPro" id="IPR011006">
    <property type="entry name" value="CheY-like_superfamily"/>
</dbReference>
<comment type="catalytic activity">
    <reaction evidence="5 6">
        <text>[protein]-L-glutamate 5-O-methyl ester + H2O = L-glutamyl-[protein] + methanol + H(+)</text>
        <dbReference type="Rhea" id="RHEA:23236"/>
        <dbReference type="Rhea" id="RHEA-COMP:10208"/>
        <dbReference type="Rhea" id="RHEA-COMP:10311"/>
        <dbReference type="ChEBI" id="CHEBI:15377"/>
        <dbReference type="ChEBI" id="CHEBI:15378"/>
        <dbReference type="ChEBI" id="CHEBI:17790"/>
        <dbReference type="ChEBI" id="CHEBI:29973"/>
        <dbReference type="ChEBI" id="CHEBI:82795"/>
        <dbReference type="EC" id="3.1.1.61"/>
    </reaction>
</comment>
<evidence type="ECO:0000256" key="7">
    <source>
        <dbReference type="PROSITE-ProRule" id="PRU00050"/>
    </source>
</evidence>
<evidence type="ECO:0000313" key="11">
    <source>
        <dbReference type="EMBL" id="PWK81087.1"/>
    </source>
</evidence>
<comment type="similarity">
    <text evidence="6">Belongs to the CheB family.</text>
</comment>
<dbReference type="CDD" id="cd16432">
    <property type="entry name" value="CheB_Rec"/>
    <property type="match status" value="1"/>
</dbReference>
<dbReference type="NCBIfam" id="NF009206">
    <property type="entry name" value="PRK12555.1"/>
    <property type="match status" value="1"/>
</dbReference>
<keyword evidence="4 6" id="KW-0378">Hydrolase</keyword>
<feature type="active site" evidence="6 7">
    <location>
        <position position="176"/>
    </location>
</feature>
<dbReference type="InterPro" id="IPR035909">
    <property type="entry name" value="CheB_C"/>
</dbReference>
<name>A0A316I123_9GAMM</name>
<dbReference type="GO" id="GO:0005737">
    <property type="term" value="C:cytoplasm"/>
    <property type="evidence" value="ECO:0007669"/>
    <property type="project" value="UniProtKB-SubCell"/>
</dbReference>
<accession>A0A316I123</accession>
<dbReference type="PROSITE" id="PS50122">
    <property type="entry name" value="CHEB"/>
    <property type="match status" value="1"/>
</dbReference>
<dbReference type="HAMAP" id="MF_00099">
    <property type="entry name" value="CheB_chemtxs"/>
    <property type="match status" value="1"/>
</dbReference>
<dbReference type="EC" id="3.1.1.61" evidence="6"/>
<dbReference type="EC" id="3.5.1.44" evidence="6"/>
<comment type="subcellular location">
    <subcellularLocation>
        <location evidence="6">Cytoplasm</location>
    </subcellularLocation>
</comment>
<reference evidence="11 12" key="1">
    <citation type="submission" date="2018-05" db="EMBL/GenBank/DDBJ databases">
        <title>Genomic Encyclopedia of Type Strains, Phase IV (KMG-IV): sequencing the most valuable type-strain genomes for metagenomic binning, comparative biology and taxonomic classification.</title>
        <authorList>
            <person name="Goeker M."/>
        </authorList>
    </citation>
    <scope>NUCLEOTIDE SEQUENCE [LARGE SCALE GENOMIC DNA]</scope>
    <source>
        <strain evidence="11 12">DSM 14263</strain>
    </source>
</reference>
<dbReference type="Gene3D" id="3.40.50.2300">
    <property type="match status" value="1"/>
</dbReference>
<feature type="active site" evidence="6 7">
    <location>
        <position position="202"/>
    </location>
</feature>
<dbReference type="GO" id="GO:0050568">
    <property type="term" value="F:protein-glutamine glutaminase activity"/>
    <property type="evidence" value="ECO:0007669"/>
    <property type="project" value="UniProtKB-UniRule"/>
</dbReference>
<dbReference type="NCBIfam" id="NF001965">
    <property type="entry name" value="PRK00742.1"/>
    <property type="match status" value="1"/>
</dbReference>
<protein>
    <recommendedName>
        <fullName evidence="6">Protein-glutamate methylesterase/protein-glutamine glutaminase</fullName>
        <ecNumber evidence="6">3.1.1.61</ecNumber>
        <ecNumber evidence="6">3.5.1.44</ecNumber>
    </recommendedName>
</protein>
<feature type="modified residue" description="4-aspartylphosphate" evidence="6 8">
    <location>
        <position position="56"/>
    </location>
</feature>
<dbReference type="SUPFAM" id="SSF52172">
    <property type="entry name" value="CheY-like"/>
    <property type="match status" value="1"/>
</dbReference>
<dbReference type="InterPro" id="IPR000673">
    <property type="entry name" value="Sig_transdc_resp-reg_Me-estase"/>
</dbReference>
<dbReference type="Pfam" id="PF00072">
    <property type="entry name" value="Response_reg"/>
    <property type="match status" value="1"/>
</dbReference>
<keyword evidence="12" id="KW-1185">Reference proteome</keyword>
<dbReference type="PROSITE" id="PS50110">
    <property type="entry name" value="RESPONSE_REGULATORY"/>
    <property type="match status" value="1"/>
</dbReference>